<dbReference type="Gene3D" id="3.40.50.300">
    <property type="entry name" value="P-loop containing nucleotide triphosphate hydrolases"/>
    <property type="match status" value="1"/>
</dbReference>
<accession>A0A411AC25</accession>
<dbReference type="SUPFAM" id="SSF52540">
    <property type="entry name" value="P-loop containing nucleoside triphosphate hydrolases"/>
    <property type="match status" value="1"/>
</dbReference>
<evidence type="ECO:0000313" key="2">
    <source>
        <dbReference type="EMBL" id="QOY26791.1"/>
    </source>
</evidence>
<dbReference type="CDD" id="cd02042">
    <property type="entry name" value="ParAB_family"/>
    <property type="match status" value="1"/>
</dbReference>
<gene>
    <name evidence="2" type="ORF">BACVE_001802</name>
</gene>
<dbReference type="PANTHER" id="PTHR13696">
    <property type="entry name" value="P-LOOP CONTAINING NUCLEOSIDE TRIPHOSPHATE HYDROLASE"/>
    <property type="match status" value="1"/>
</dbReference>
<dbReference type="InterPro" id="IPR025669">
    <property type="entry name" value="AAA_dom"/>
</dbReference>
<name>A0A411AC25_BACVE</name>
<reference evidence="3" key="1">
    <citation type="submission" date="2020-10" db="EMBL/GenBank/DDBJ databases">
        <title>Complete genome sequence of Bacillus velezensis NST6.</title>
        <authorList>
            <person name="Choi J."/>
        </authorList>
    </citation>
    <scope>NUCLEOTIDE SEQUENCE [LARGE SCALE GENOMIC DNA]</scope>
    <source>
        <strain evidence="3">NST6</strain>
    </source>
</reference>
<organism evidence="2 3">
    <name type="scientific">Bacillus velezensis</name>
    <dbReference type="NCBI Taxonomy" id="492670"/>
    <lineage>
        <taxon>Bacteria</taxon>
        <taxon>Bacillati</taxon>
        <taxon>Bacillota</taxon>
        <taxon>Bacilli</taxon>
        <taxon>Bacillales</taxon>
        <taxon>Bacillaceae</taxon>
        <taxon>Bacillus</taxon>
        <taxon>Bacillus amyloliquefaciens group</taxon>
    </lineage>
</organism>
<dbReference type="InterPro" id="IPR027417">
    <property type="entry name" value="P-loop_NTPase"/>
</dbReference>
<dbReference type="Proteomes" id="UP000587477">
    <property type="component" value="Chromosome"/>
</dbReference>
<evidence type="ECO:0000259" key="1">
    <source>
        <dbReference type="Pfam" id="PF13614"/>
    </source>
</evidence>
<dbReference type="AlphaFoldDB" id="A0A411AC25"/>
<feature type="domain" description="AAA" evidence="1">
    <location>
        <begin position="9"/>
        <end position="202"/>
    </location>
</feature>
<proteinExistence type="predicted"/>
<protein>
    <recommendedName>
        <fullName evidence="1">AAA domain-containing protein</fullName>
    </recommendedName>
</protein>
<dbReference type="RefSeq" id="WP_014306149.1">
    <property type="nucleotide sequence ID" value="NZ_CATKPE010000033.1"/>
</dbReference>
<dbReference type="Pfam" id="PF13614">
    <property type="entry name" value="AAA_31"/>
    <property type="match status" value="1"/>
</dbReference>
<sequence>MTSKSDEFKIISVFNHKGGVSKTTTTYNIGWKLADKGYKVLLVDGDPQCNLTGLLLKEDFEDYYVGENSYNNIKDAVRPAFEGAPQPIKPIECYSPSENHNLFLIPGHMDLSEYDPALSLALNSNNAITTLQNLPGSFYELIQLCVDKYSIDYVLIDMNPGLSAINQTFFISSDAFIIPTNPDPFSIMALKTMSKILPRWKQWANNFAPVFSSATYPLPQRSPKFAGEIIQRFNLRNKKPAAAYKDKITEIQNFIENDFLSTLKSVDMVYDITESKAANYVDSYCLAQIPEFGALNQRSHEHGVPIFSLSEEQMGTTGPVKAQMLEKQREINFIFEKLTNAIVKTIK</sequence>
<dbReference type="PANTHER" id="PTHR13696:SF52">
    <property type="entry name" value="PARA FAMILY PROTEIN CT_582"/>
    <property type="match status" value="1"/>
</dbReference>
<dbReference type="EMBL" id="CP063687">
    <property type="protein sequence ID" value="QOY26791.1"/>
    <property type="molecule type" value="Genomic_DNA"/>
</dbReference>
<dbReference type="InterPro" id="IPR050678">
    <property type="entry name" value="DNA_Partitioning_ATPase"/>
</dbReference>
<evidence type="ECO:0000313" key="3">
    <source>
        <dbReference type="Proteomes" id="UP000587477"/>
    </source>
</evidence>